<sequence length="767" mass="84641">MGGNDQSSQSPLEKYTTDLTQLAADGKLDPVIGRDAEVRRTLQVLARRTKSNPVLLGPAGVGKTAIMEGLAQRIANREVPESLLDKSVKSLDLAGLLAGAGVRGMFEERIKALLQEIEKQEGKIILFIDEIHMLFGLGKAEGALDAANMMKPLLARGVLRLCGATTFEEYRNTIEKDAALARRFQPVMVKEPSLSATISILRGLRGRYEAFHGIGISDSALVTAAQYAERYLSERKNPDAAIDLLDEAASALRLQQESKPEAIESLERNVITMQIELESLRHETDIASKSRRDTLEIELRDKKEEMERLTAVWNEEKRKLDDVRDIKEKLEDAQVELERMTREGNLQRVAELQYAVIPELKKRLPQEDEDGSSQEGQQGQDDKDQGSFLHDRVTSEDIAAVVARTTGIPVSNLLRGDRERLLHIEDSLRQRIVGQDEALTTMAEAIRLSRAGLQSQTKPLASFLMLGQTGTGKTETCKAVADFLFDSKDALIMLDCSELSEQHSISKLVGAPPGYIGYDQAGGLTERVRRKPYSIILFDEIEKAARSVQMVLLQILDEGKLTDAQGRQVDFRQTIVVCTSNLGAEVLSESGATTPDGKLTCRAKESVSSAVQHALPPELLNRFDEILHYNRLSRDSLRGIVDIRLKEIQARLTDRRIELAVDDGAKQWLATNGYSDIYGARPLNRLIQKALLTPLAKVLIEGSVRDGDTVFMGLKKDAKPDEEAIVISGIRHEQTTAAANADTTCASAVAEDIGPDVIEGEILPLRK</sequence>
<dbReference type="HOGENOM" id="CLU_005070_4_0_1"/>
<evidence type="ECO:0000256" key="4">
    <source>
        <dbReference type="ARBA" id="ARBA00022840"/>
    </source>
</evidence>
<dbReference type="Pfam" id="PF00004">
    <property type="entry name" value="AAA"/>
    <property type="match status" value="1"/>
</dbReference>
<dbReference type="FunFam" id="3.40.50.300:FF:000025">
    <property type="entry name" value="ATP-dependent Clp protease subunit"/>
    <property type="match status" value="1"/>
</dbReference>
<dbReference type="InterPro" id="IPR001270">
    <property type="entry name" value="ClpA/B"/>
</dbReference>
<evidence type="ECO:0000256" key="3">
    <source>
        <dbReference type="ARBA" id="ARBA00022741"/>
    </source>
</evidence>
<dbReference type="OMA" id="VSKMMQG"/>
<evidence type="ECO:0000256" key="1">
    <source>
        <dbReference type="ARBA" id="ARBA00008675"/>
    </source>
</evidence>
<dbReference type="InterPro" id="IPR003959">
    <property type="entry name" value="ATPase_AAA_core"/>
</dbReference>
<dbReference type="CDD" id="cd00009">
    <property type="entry name" value="AAA"/>
    <property type="match status" value="1"/>
</dbReference>
<dbReference type="Pfam" id="PF07724">
    <property type="entry name" value="AAA_2"/>
    <property type="match status" value="1"/>
</dbReference>
<dbReference type="GO" id="GO:0006355">
    <property type="term" value="P:regulation of DNA-templated transcription"/>
    <property type="evidence" value="ECO:0007669"/>
    <property type="project" value="InterPro"/>
</dbReference>
<dbReference type="PANTHER" id="PTHR11638:SF176">
    <property type="entry name" value="HEAT SHOCK PROTEIN 78, MITOCHONDRIAL"/>
    <property type="match status" value="1"/>
</dbReference>
<dbReference type="Pfam" id="PF10431">
    <property type="entry name" value="ClpB_D2-small"/>
    <property type="match status" value="1"/>
</dbReference>
<dbReference type="PRINTS" id="PR00300">
    <property type="entry name" value="CLPPROTEASEA"/>
</dbReference>
<dbReference type="Gene3D" id="1.10.8.60">
    <property type="match status" value="1"/>
</dbReference>
<feature type="coiled-coil region" evidence="6">
    <location>
        <begin position="263"/>
        <end position="343"/>
    </location>
</feature>
<name>A0A066WDQ1_TILAU</name>
<keyword evidence="5" id="KW-0143">Chaperone</keyword>
<dbReference type="GO" id="GO:0016887">
    <property type="term" value="F:ATP hydrolysis activity"/>
    <property type="evidence" value="ECO:0007669"/>
    <property type="project" value="InterPro"/>
</dbReference>
<dbReference type="OrthoDB" id="47330at2759"/>
<dbReference type="InterPro" id="IPR027417">
    <property type="entry name" value="P-loop_NTPase"/>
</dbReference>
<dbReference type="PROSITE" id="PS50045">
    <property type="entry name" value="SIGMA54_INTERACT_4"/>
    <property type="match status" value="1"/>
</dbReference>
<comment type="caution">
    <text evidence="9">The sequence shown here is derived from an EMBL/GenBank/DDBJ whole genome shotgun (WGS) entry which is preliminary data.</text>
</comment>
<dbReference type="GO" id="GO:0042026">
    <property type="term" value="P:protein refolding"/>
    <property type="evidence" value="ECO:0007669"/>
    <property type="project" value="TreeGrafter"/>
</dbReference>
<dbReference type="InterPro" id="IPR041546">
    <property type="entry name" value="ClpA/ClpB_AAA_lid"/>
</dbReference>
<dbReference type="InterPro" id="IPR003593">
    <property type="entry name" value="AAA+_ATPase"/>
</dbReference>
<dbReference type="Pfam" id="PF17871">
    <property type="entry name" value="AAA_lid_9"/>
    <property type="match status" value="1"/>
</dbReference>
<dbReference type="PANTHER" id="PTHR11638">
    <property type="entry name" value="ATP-DEPENDENT CLP PROTEASE"/>
    <property type="match status" value="1"/>
</dbReference>
<dbReference type="RefSeq" id="XP_013244932.1">
    <property type="nucleotide sequence ID" value="XM_013389478.1"/>
</dbReference>
<dbReference type="AlphaFoldDB" id="A0A066WDQ1"/>
<dbReference type="GO" id="GO:0005524">
    <property type="term" value="F:ATP binding"/>
    <property type="evidence" value="ECO:0007669"/>
    <property type="project" value="UniProtKB-KW"/>
</dbReference>
<dbReference type="EMBL" id="JMSN01000014">
    <property type="protein sequence ID" value="KDN52082.1"/>
    <property type="molecule type" value="Genomic_DNA"/>
</dbReference>
<feature type="domain" description="Sigma-54 factor interaction" evidence="8">
    <location>
        <begin position="432"/>
        <end position="626"/>
    </location>
</feature>
<keyword evidence="9" id="KW-0378">Hydrolase</keyword>
<accession>A0A066WDQ1</accession>
<keyword evidence="2" id="KW-0677">Repeat</keyword>
<evidence type="ECO:0000256" key="5">
    <source>
        <dbReference type="ARBA" id="ARBA00023186"/>
    </source>
</evidence>
<dbReference type="CDD" id="cd19499">
    <property type="entry name" value="RecA-like_ClpB_Hsp104-like"/>
    <property type="match status" value="1"/>
</dbReference>
<reference evidence="9 10" key="1">
    <citation type="submission" date="2014-05" db="EMBL/GenBank/DDBJ databases">
        <title>Draft genome sequence of a rare smut relative, Tilletiaria anomala UBC 951.</title>
        <authorList>
            <consortium name="DOE Joint Genome Institute"/>
            <person name="Toome M."/>
            <person name="Kuo A."/>
            <person name="Henrissat B."/>
            <person name="Lipzen A."/>
            <person name="Tritt A."/>
            <person name="Yoshinaga Y."/>
            <person name="Zane M."/>
            <person name="Barry K."/>
            <person name="Grigoriev I.V."/>
            <person name="Spatafora J.W."/>
            <person name="Aimea M.C."/>
        </authorList>
    </citation>
    <scope>NUCLEOTIDE SEQUENCE [LARGE SCALE GENOMIC DNA]</scope>
    <source>
        <strain evidence="9 10">UBC 951</strain>
    </source>
</reference>
<keyword evidence="6" id="KW-0175">Coiled coil</keyword>
<feature type="region of interest" description="Disordered" evidence="7">
    <location>
        <begin position="364"/>
        <end position="387"/>
    </location>
</feature>
<dbReference type="InParanoid" id="A0A066WDQ1"/>
<dbReference type="GO" id="GO:0043335">
    <property type="term" value="P:protein unfolding"/>
    <property type="evidence" value="ECO:0007669"/>
    <property type="project" value="TreeGrafter"/>
</dbReference>
<dbReference type="InterPro" id="IPR019489">
    <property type="entry name" value="Clp_ATPase_C"/>
</dbReference>
<keyword evidence="3" id="KW-0547">Nucleotide-binding</keyword>
<dbReference type="Gene3D" id="3.40.50.300">
    <property type="entry name" value="P-loop containing nucleotide triphosphate hydrolases"/>
    <property type="match status" value="3"/>
</dbReference>
<keyword evidence="4" id="KW-0067">ATP-binding</keyword>
<keyword evidence="10" id="KW-1185">Reference proteome</keyword>
<dbReference type="Proteomes" id="UP000027361">
    <property type="component" value="Unassembled WGS sequence"/>
</dbReference>
<evidence type="ECO:0000256" key="2">
    <source>
        <dbReference type="ARBA" id="ARBA00022737"/>
    </source>
</evidence>
<dbReference type="SMART" id="SM01086">
    <property type="entry name" value="ClpB_D2-small"/>
    <property type="match status" value="1"/>
</dbReference>
<evidence type="ECO:0000256" key="6">
    <source>
        <dbReference type="SAM" id="Coils"/>
    </source>
</evidence>
<dbReference type="InterPro" id="IPR050130">
    <property type="entry name" value="ClpA_ClpB"/>
</dbReference>
<dbReference type="SUPFAM" id="SSF52540">
    <property type="entry name" value="P-loop containing nucleoside triphosphate hydrolases"/>
    <property type="match status" value="2"/>
</dbReference>
<proteinExistence type="inferred from homology"/>
<dbReference type="InterPro" id="IPR002078">
    <property type="entry name" value="Sigma_54_int"/>
</dbReference>
<dbReference type="PROSITE" id="PS00870">
    <property type="entry name" value="CLPAB_1"/>
    <property type="match status" value="1"/>
</dbReference>
<protein>
    <submittedName>
        <fullName evidence="9">p-loop containing nucleoside triphosphate hydrolase protein</fullName>
    </submittedName>
</protein>
<gene>
    <name evidence="9" type="ORF">K437DRAFT_221320</name>
</gene>
<dbReference type="SMART" id="SM00382">
    <property type="entry name" value="AAA"/>
    <property type="match status" value="2"/>
</dbReference>
<organism evidence="9 10">
    <name type="scientific">Tilletiaria anomala (strain ATCC 24038 / CBS 436.72 / UBC 951)</name>
    <dbReference type="NCBI Taxonomy" id="1037660"/>
    <lineage>
        <taxon>Eukaryota</taxon>
        <taxon>Fungi</taxon>
        <taxon>Dikarya</taxon>
        <taxon>Basidiomycota</taxon>
        <taxon>Ustilaginomycotina</taxon>
        <taxon>Exobasidiomycetes</taxon>
        <taxon>Georgefischeriales</taxon>
        <taxon>Tilletiariaceae</taxon>
        <taxon>Tilletiaria</taxon>
    </lineage>
</organism>
<dbReference type="FunFam" id="3.40.50.300:FF:000120">
    <property type="entry name" value="ATP-dependent chaperone ClpB"/>
    <property type="match status" value="1"/>
</dbReference>
<evidence type="ECO:0000313" key="9">
    <source>
        <dbReference type="EMBL" id="KDN52082.1"/>
    </source>
</evidence>
<dbReference type="GeneID" id="25262318"/>
<evidence type="ECO:0000256" key="7">
    <source>
        <dbReference type="SAM" id="MobiDB-lite"/>
    </source>
</evidence>
<dbReference type="STRING" id="1037660.A0A066WDQ1"/>
<dbReference type="GO" id="GO:0034605">
    <property type="term" value="P:cellular response to heat"/>
    <property type="evidence" value="ECO:0007669"/>
    <property type="project" value="TreeGrafter"/>
</dbReference>
<evidence type="ECO:0000313" key="10">
    <source>
        <dbReference type="Proteomes" id="UP000027361"/>
    </source>
</evidence>
<evidence type="ECO:0000259" key="8">
    <source>
        <dbReference type="PROSITE" id="PS50045"/>
    </source>
</evidence>
<comment type="similarity">
    <text evidence="1">Belongs to the ClpA/ClpB family.</text>
</comment>
<dbReference type="FunCoup" id="A0A066WDQ1">
    <property type="interactions" value="87"/>
</dbReference>
<dbReference type="InterPro" id="IPR018368">
    <property type="entry name" value="ClpA/B_CS1"/>
</dbReference>
<dbReference type="FunFam" id="3.40.50.300:FF:000010">
    <property type="entry name" value="Chaperone clpB 1, putative"/>
    <property type="match status" value="1"/>
</dbReference>
<dbReference type="GO" id="GO:0005759">
    <property type="term" value="C:mitochondrial matrix"/>
    <property type="evidence" value="ECO:0007669"/>
    <property type="project" value="TreeGrafter"/>
</dbReference>